<feature type="domain" description="Peptidase S53" evidence="14">
    <location>
        <begin position="255"/>
        <end position="658"/>
    </location>
</feature>
<dbReference type="InterPro" id="IPR036852">
    <property type="entry name" value="Peptidase_S8/S53_dom_sf"/>
</dbReference>
<comment type="function">
    <text evidence="2">Secreted tripeptidyl-peptidase which degrades proteins at acidic pHs and is involved in virulence.</text>
</comment>
<feature type="signal peptide" evidence="13">
    <location>
        <begin position="1"/>
        <end position="19"/>
    </location>
</feature>
<protein>
    <recommendedName>
        <fullName evidence="4">tripeptidyl-peptidase II</fullName>
        <ecNumber evidence="4">3.4.14.10</ecNumber>
    </recommendedName>
</protein>
<organism evidence="15 16">
    <name type="scientific">Apiospora arundinis</name>
    <dbReference type="NCBI Taxonomy" id="335852"/>
    <lineage>
        <taxon>Eukaryota</taxon>
        <taxon>Fungi</taxon>
        <taxon>Dikarya</taxon>
        <taxon>Ascomycota</taxon>
        <taxon>Pezizomycotina</taxon>
        <taxon>Sordariomycetes</taxon>
        <taxon>Xylariomycetidae</taxon>
        <taxon>Amphisphaeriales</taxon>
        <taxon>Apiosporaceae</taxon>
        <taxon>Apiospora</taxon>
    </lineage>
</organism>
<evidence type="ECO:0000256" key="1">
    <source>
        <dbReference type="ARBA" id="ARBA00001910"/>
    </source>
</evidence>
<dbReference type="InterPro" id="IPR000209">
    <property type="entry name" value="Peptidase_S8/S53_dom"/>
</dbReference>
<keyword evidence="9 11" id="KW-0106">Calcium</keyword>
<keyword evidence="16" id="KW-1185">Reference proteome</keyword>
<evidence type="ECO:0000256" key="7">
    <source>
        <dbReference type="ARBA" id="ARBA00022801"/>
    </source>
</evidence>
<evidence type="ECO:0000259" key="14">
    <source>
        <dbReference type="PROSITE" id="PS51695"/>
    </source>
</evidence>
<dbReference type="CDD" id="cd04056">
    <property type="entry name" value="Peptidases_S53"/>
    <property type="match status" value="1"/>
</dbReference>
<dbReference type="Gene3D" id="3.40.50.200">
    <property type="entry name" value="Peptidase S8/S53 domain"/>
    <property type="match status" value="1"/>
</dbReference>
<comment type="subcellular location">
    <subcellularLocation>
        <location evidence="3">Secreted</location>
        <location evidence="3">Extracellular space</location>
    </subcellularLocation>
</comment>
<dbReference type="PANTHER" id="PTHR14218:SF19">
    <property type="entry name" value="SERINE PROTEASE AORO, PUTATIVE (AFU_ORTHOLOGUE AFUA_6G10250)-RELATED"/>
    <property type="match status" value="1"/>
</dbReference>
<evidence type="ECO:0000256" key="8">
    <source>
        <dbReference type="ARBA" id="ARBA00022825"/>
    </source>
</evidence>
<dbReference type="Proteomes" id="UP001390339">
    <property type="component" value="Unassembled WGS sequence"/>
</dbReference>
<keyword evidence="10" id="KW-0865">Zymogen</keyword>
<feature type="binding site" evidence="11">
    <location>
        <position position="638"/>
    </location>
    <ligand>
        <name>Ca(2+)</name>
        <dbReference type="ChEBI" id="CHEBI:29108"/>
    </ligand>
</feature>
<dbReference type="CDD" id="cd11377">
    <property type="entry name" value="Pro-peptidase_S53"/>
    <property type="match status" value="1"/>
</dbReference>
<feature type="chain" id="PRO_5046262756" description="tripeptidyl-peptidase II" evidence="13">
    <location>
        <begin position="20"/>
        <end position="659"/>
    </location>
</feature>
<dbReference type="SMART" id="SM00944">
    <property type="entry name" value="Pro-kuma_activ"/>
    <property type="match status" value="1"/>
</dbReference>
<dbReference type="PROSITE" id="PS51695">
    <property type="entry name" value="SEDOLISIN"/>
    <property type="match status" value="1"/>
</dbReference>
<evidence type="ECO:0000256" key="5">
    <source>
        <dbReference type="ARBA" id="ARBA00022670"/>
    </source>
</evidence>
<feature type="binding site" evidence="11">
    <location>
        <position position="617"/>
    </location>
    <ligand>
        <name>Ca(2+)</name>
        <dbReference type="ChEBI" id="CHEBI:29108"/>
    </ligand>
</feature>
<evidence type="ECO:0000256" key="6">
    <source>
        <dbReference type="ARBA" id="ARBA00022723"/>
    </source>
</evidence>
<evidence type="ECO:0000313" key="16">
    <source>
        <dbReference type="Proteomes" id="UP001390339"/>
    </source>
</evidence>
<evidence type="ECO:0000256" key="11">
    <source>
        <dbReference type="PROSITE-ProRule" id="PRU01032"/>
    </source>
</evidence>
<dbReference type="InterPro" id="IPR050819">
    <property type="entry name" value="Tripeptidyl-peptidase_I"/>
</dbReference>
<keyword evidence="7 11" id="KW-0378">Hydrolase</keyword>
<evidence type="ECO:0000313" key="15">
    <source>
        <dbReference type="EMBL" id="KAK8877314.1"/>
    </source>
</evidence>
<keyword evidence="13" id="KW-0732">Signal</keyword>
<evidence type="ECO:0000256" key="13">
    <source>
        <dbReference type="SAM" id="SignalP"/>
    </source>
</evidence>
<keyword evidence="6 11" id="KW-0479">Metal-binding</keyword>
<dbReference type="InterPro" id="IPR015366">
    <property type="entry name" value="S53_propep"/>
</dbReference>
<name>A0ABR2JHT2_9PEZI</name>
<reference evidence="15 16" key="1">
    <citation type="journal article" date="2024" name="IMA Fungus">
        <title>Apiospora arundinis, a panoply of carbohydrate-active enzymes and secondary metabolites.</title>
        <authorList>
            <person name="Sorensen T."/>
            <person name="Petersen C."/>
            <person name="Muurmann A.T."/>
            <person name="Christiansen J.V."/>
            <person name="Brundto M.L."/>
            <person name="Overgaard C.K."/>
            <person name="Boysen A.T."/>
            <person name="Wollenberg R.D."/>
            <person name="Larsen T.O."/>
            <person name="Sorensen J.L."/>
            <person name="Nielsen K.L."/>
            <person name="Sondergaard T.E."/>
        </authorList>
    </citation>
    <scope>NUCLEOTIDE SEQUENCE [LARGE SCALE GENOMIC DNA]</scope>
    <source>
        <strain evidence="15 16">AAU 773</strain>
    </source>
</reference>
<evidence type="ECO:0000256" key="4">
    <source>
        <dbReference type="ARBA" id="ARBA00012462"/>
    </source>
</evidence>
<evidence type="ECO:0000256" key="9">
    <source>
        <dbReference type="ARBA" id="ARBA00022837"/>
    </source>
</evidence>
<dbReference type="SUPFAM" id="SSF52743">
    <property type="entry name" value="Subtilisin-like"/>
    <property type="match status" value="1"/>
</dbReference>
<feature type="binding site" evidence="11">
    <location>
        <position position="636"/>
    </location>
    <ligand>
        <name>Ca(2+)</name>
        <dbReference type="ChEBI" id="CHEBI:29108"/>
    </ligand>
</feature>
<feature type="active site" description="Charge relay system" evidence="11">
    <location>
        <position position="336"/>
    </location>
</feature>
<evidence type="ECO:0000256" key="10">
    <source>
        <dbReference type="ARBA" id="ARBA00023145"/>
    </source>
</evidence>
<dbReference type="PANTHER" id="PTHR14218">
    <property type="entry name" value="PROTEASE S8 TRIPEPTIDYL PEPTIDASE I CLN2"/>
    <property type="match status" value="1"/>
</dbReference>
<dbReference type="Pfam" id="PF09286">
    <property type="entry name" value="Pro-kuma_activ"/>
    <property type="match status" value="1"/>
</dbReference>
<accession>A0ABR2JHT2</accession>
<keyword evidence="8 11" id="KW-0720">Serine protease</keyword>
<feature type="active site" description="Charge relay system" evidence="11">
    <location>
        <position position="576"/>
    </location>
</feature>
<evidence type="ECO:0000256" key="2">
    <source>
        <dbReference type="ARBA" id="ARBA00002451"/>
    </source>
</evidence>
<comment type="catalytic activity">
    <reaction evidence="1">
        <text>Release of an N-terminal tripeptide from a polypeptide.</text>
        <dbReference type="EC" id="3.4.14.10"/>
    </reaction>
</comment>
<dbReference type="Pfam" id="PF00082">
    <property type="entry name" value="Peptidase_S8"/>
    <property type="match status" value="1"/>
</dbReference>
<comment type="cofactor">
    <cofactor evidence="11">
        <name>Ca(2+)</name>
        <dbReference type="ChEBI" id="CHEBI:29108"/>
    </cofactor>
    <text evidence="11">Binds 1 Ca(2+) ion per subunit.</text>
</comment>
<gene>
    <name evidence="15" type="ORF">PGQ11_002260</name>
</gene>
<sequence>MRPGFLLSIFTTLVVVAVAKPLGPSPTSHVVHEKRHSVRKVWQRYRRVPTRNTLPVRIGLTQQNLHRGEDFLRAVSHPESAEYGQHWHPSKVIETFAPTQESVDVVTKWLVDEGLSPNRIQLSKGRNWLDFNATVGELEKLLKTKYFMYRHSRHGKYHLACDQYHVPNHLAEHIDIITPTVHFDQHIGHERLNNRVSLDNGQVNELKKKKKKRSLDSGNRRPSTGIQGSGLDGWSPKQGDFVVNAMMTLDDCDKMLTIDCIRALYKIPKGDLSAKNNSLGIVEYTPQAFLQPDLDMFFDQFEPKLKGKGPDVDLIDNAVVQTQNQSFQFNGESALDLQYAMGLVFPQQAKVFQVGDLVHGASFGNLLDAIDGSFCDAKADSAVDSIDNNYPDNIRCGGHTATNVISTSYGYNEADLTARYEQRQCNEYMKLALQGVSMIFSSGDSGVAGNGHLCRDPASGDFNDGSKGLFTPAFPSTCPYITSVGATQIVPGKTVKDAETACEETILSGGGFSNVFAMPDYQSKAVAAYFKNSAPPYSDQQFNNSRAVRGYPDVSANGARYVTAVNGKFSLSFGTSASAPVFAAMLNLINEKRFAAGKAAVGFVNPVLYAHPEVMNDITNGTNAGCGTKGFSAVKGWDPITGLGTPNFEAMEKLFLSLP</sequence>
<comment type="caution">
    <text evidence="15">The sequence shown here is derived from an EMBL/GenBank/DDBJ whole genome shotgun (WGS) entry which is preliminary data.</text>
</comment>
<keyword evidence="5 11" id="KW-0645">Protease</keyword>
<evidence type="ECO:0000256" key="3">
    <source>
        <dbReference type="ARBA" id="ARBA00004239"/>
    </source>
</evidence>
<dbReference type="EMBL" id="JAPCWZ010000002">
    <property type="protein sequence ID" value="KAK8877314.1"/>
    <property type="molecule type" value="Genomic_DNA"/>
</dbReference>
<proteinExistence type="predicted"/>
<feature type="active site" description="Charge relay system" evidence="11">
    <location>
        <position position="332"/>
    </location>
</feature>
<feature type="binding site" evidence="11">
    <location>
        <position position="618"/>
    </location>
    <ligand>
        <name>Ca(2+)</name>
        <dbReference type="ChEBI" id="CHEBI:29108"/>
    </ligand>
</feature>
<feature type="region of interest" description="Disordered" evidence="12">
    <location>
        <begin position="198"/>
        <end position="232"/>
    </location>
</feature>
<evidence type="ECO:0000256" key="12">
    <source>
        <dbReference type="SAM" id="MobiDB-lite"/>
    </source>
</evidence>
<dbReference type="EC" id="3.4.14.10" evidence="4"/>
<dbReference type="InterPro" id="IPR030400">
    <property type="entry name" value="Sedolisin_dom"/>
</dbReference>
<dbReference type="SUPFAM" id="SSF54897">
    <property type="entry name" value="Protease propeptides/inhibitors"/>
    <property type="match status" value="1"/>
</dbReference>